<feature type="transmembrane region" description="Helical" evidence="2">
    <location>
        <begin position="6"/>
        <end position="25"/>
    </location>
</feature>
<evidence type="ECO:0000313" key="5">
    <source>
        <dbReference type="Proteomes" id="UP000334019"/>
    </source>
</evidence>
<reference evidence="4 5" key="1">
    <citation type="submission" date="2019-11" db="EMBL/GenBank/DDBJ databases">
        <authorList>
            <person name="He Y."/>
        </authorList>
    </citation>
    <scope>NUCLEOTIDE SEQUENCE [LARGE SCALE GENOMIC DNA]</scope>
    <source>
        <strain evidence="4 5">SCSIO 58843</strain>
    </source>
</reference>
<gene>
    <name evidence="4" type="ORF">GH723_03235</name>
</gene>
<organism evidence="4 5">
    <name type="scientific">Actinomarinicola tropica</name>
    <dbReference type="NCBI Taxonomy" id="2789776"/>
    <lineage>
        <taxon>Bacteria</taxon>
        <taxon>Bacillati</taxon>
        <taxon>Actinomycetota</taxon>
        <taxon>Acidimicrobiia</taxon>
        <taxon>Acidimicrobiales</taxon>
        <taxon>Iamiaceae</taxon>
        <taxon>Actinomarinicola</taxon>
    </lineage>
</organism>
<dbReference type="Pfam" id="PF03713">
    <property type="entry name" value="DUF305"/>
    <property type="match status" value="1"/>
</dbReference>
<evidence type="ECO:0000313" key="4">
    <source>
        <dbReference type="EMBL" id="QGG96949.1"/>
    </source>
</evidence>
<feature type="transmembrane region" description="Helical" evidence="2">
    <location>
        <begin position="37"/>
        <end position="56"/>
    </location>
</feature>
<evidence type="ECO:0000256" key="1">
    <source>
        <dbReference type="SAM" id="MobiDB-lite"/>
    </source>
</evidence>
<keyword evidence="5" id="KW-1185">Reference proteome</keyword>
<keyword evidence="2" id="KW-1133">Transmembrane helix</keyword>
<dbReference type="Gene3D" id="1.20.1260.10">
    <property type="match status" value="1"/>
</dbReference>
<protein>
    <submittedName>
        <fullName evidence="4">DUF305 domain-containing protein</fullName>
    </submittedName>
</protein>
<feature type="domain" description="DUF305" evidence="3">
    <location>
        <begin position="91"/>
        <end position="156"/>
    </location>
</feature>
<sequence>MYLRFAAMILTSMVLMYFVMFVGSWELSHVRFSQSRIFMAVTMGGTMGLVMLAWMLNMYRNVRGNIAIVVVSLLLLGGGIALDRSQATVDDVSFMQAMIPHHSLAITRSERFGNDDVRVCELAVEISEAQRREIMEMDWLIDDINENGAATTPAEAQEREVPQFDVSADRECPTG</sequence>
<name>A0A5Q2RJJ1_9ACTN</name>
<feature type="region of interest" description="Disordered" evidence="1">
    <location>
        <begin position="149"/>
        <end position="175"/>
    </location>
</feature>
<accession>A0A5Q2RJJ1</accession>
<feature type="transmembrane region" description="Helical" evidence="2">
    <location>
        <begin position="62"/>
        <end position="82"/>
    </location>
</feature>
<dbReference type="KEGG" id="atq:GH723_03235"/>
<dbReference type="Proteomes" id="UP000334019">
    <property type="component" value="Chromosome"/>
</dbReference>
<dbReference type="InterPro" id="IPR012347">
    <property type="entry name" value="Ferritin-like"/>
</dbReference>
<proteinExistence type="predicted"/>
<evidence type="ECO:0000256" key="2">
    <source>
        <dbReference type="SAM" id="Phobius"/>
    </source>
</evidence>
<feature type="compositionally biased region" description="Basic and acidic residues" evidence="1">
    <location>
        <begin position="156"/>
        <end position="175"/>
    </location>
</feature>
<keyword evidence="2" id="KW-0812">Transmembrane</keyword>
<dbReference type="AlphaFoldDB" id="A0A5Q2RJJ1"/>
<keyword evidence="2" id="KW-0472">Membrane</keyword>
<evidence type="ECO:0000259" key="3">
    <source>
        <dbReference type="Pfam" id="PF03713"/>
    </source>
</evidence>
<dbReference type="EMBL" id="CP045851">
    <property type="protein sequence ID" value="QGG96949.1"/>
    <property type="molecule type" value="Genomic_DNA"/>
</dbReference>
<dbReference type="InterPro" id="IPR005183">
    <property type="entry name" value="DUF305_CopM-like"/>
</dbReference>